<comment type="caution">
    <text evidence="4">The sequence shown here is derived from an EMBL/GenBank/DDBJ whole genome shotgun (WGS) entry which is preliminary data.</text>
</comment>
<evidence type="ECO:0000313" key="5">
    <source>
        <dbReference type="Proteomes" id="UP000601789"/>
    </source>
</evidence>
<protein>
    <submittedName>
        <fullName evidence="4">NAD(P)/FAD-dependent oxidoreductase</fullName>
    </submittedName>
</protein>
<evidence type="ECO:0000259" key="3">
    <source>
        <dbReference type="Pfam" id="PF21706"/>
    </source>
</evidence>
<feature type="signal peptide" evidence="1">
    <location>
        <begin position="1"/>
        <end position="40"/>
    </location>
</feature>
<feature type="domain" description="FAD/NAD(P)-binding" evidence="2">
    <location>
        <begin position="59"/>
        <end position="171"/>
    </location>
</feature>
<dbReference type="EMBL" id="JADGMQ010000009">
    <property type="protein sequence ID" value="MBI1621587.1"/>
    <property type="molecule type" value="Genomic_DNA"/>
</dbReference>
<feature type="chain" id="PRO_5046857075" evidence="1">
    <location>
        <begin position="41"/>
        <end position="456"/>
    </location>
</feature>
<dbReference type="InterPro" id="IPR023753">
    <property type="entry name" value="FAD/NAD-binding_dom"/>
</dbReference>
<accession>A0ABS0SGK3</accession>
<evidence type="ECO:0000259" key="2">
    <source>
        <dbReference type="Pfam" id="PF07992"/>
    </source>
</evidence>
<keyword evidence="1" id="KW-0732">Signal</keyword>
<sequence>MHAHQQDQTIGGRTVINRRNFIAASAAAGTIAALTTPALAAPSAITANTVLRQRGSKPRIVIAGGGWGGLTAARYLRESAPDAEIIVLERNPVFWSCPMSNKWLVDIVPTDFIMHDLYKPAKKYGYEIIQTEVTAIERDAKRVRTSHGTLDYDYLIIAGGIRNAYDAWFGDDEEAISFTRKNFPSAYIPSAEHLSLKQKVQNFEGGTLVMTLPPPPHRCPPSPYERACIIAHHFKTKKIPAKILILDPKPRVMPINGGFTMAFEELYPDIIEHVPNAGVKELDPFNKRISTAAGDFDFDDAILMPPHQACDMVWYAALIAHKPEVGPGGWADIDPLMLHAKSDDSVYVIGDCMGAISPQFGHYPKSAHVANFMGRIVATYIGQRIAEKEVTPLLPDNLCYMMVNGEPKEAISVLFEYELTGEGVVHQTQIDIDVRTEDQYEEDFRWINRTFKDFLV</sequence>
<dbReference type="InterPro" id="IPR049386">
    <property type="entry name" value="FCSD_central"/>
</dbReference>
<dbReference type="InterPro" id="IPR036188">
    <property type="entry name" value="FAD/NAD-bd_sf"/>
</dbReference>
<evidence type="ECO:0000313" key="4">
    <source>
        <dbReference type="EMBL" id="MBI1621587.1"/>
    </source>
</evidence>
<keyword evidence="5" id="KW-1185">Reference proteome</keyword>
<dbReference type="PANTHER" id="PTHR43755">
    <property type="match status" value="1"/>
</dbReference>
<dbReference type="Gene3D" id="3.50.50.60">
    <property type="entry name" value="FAD/NAD(P)-binding domain"/>
    <property type="match status" value="2"/>
</dbReference>
<dbReference type="InterPro" id="IPR006311">
    <property type="entry name" value="TAT_signal"/>
</dbReference>
<dbReference type="SUPFAM" id="SSF51905">
    <property type="entry name" value="FAD/NAD(P)-binding domain"/>
    <property type="match status" value="2"/>
</dbReference>
<proteinExistence type="predicted"/>
<dbReference type="InterPro" id="IPR052541">
    <property type="entry name" value="SQRD"/>
</dbReference>
<feature type="domain" description="Sulfide dehydrogenase [flavocytochrome c] flavoprotein chain central" evidence="3">
    <location>
        <begin position="196"/>
        <end position="295"/>
    </location>
</feature>
<dbReference type="Pfam" id="PF21706">
    <property type="entry name" value="FCSD_central"/>
    <property type="match status" value="1"/>
</dbReference>
<dbReference type="PANTHER" id="PTHR43755:SF1">
    <property type="entry name" value="FAD-DEPENDENT PYRIDINE NUCLEOTIDE-DISULPHIDE OXIDOREDUCTASE"/>
    <property type="match status" value="1"/>
</dbReference>
<organism evidence="4 5">
    <name type="scientific">Aquamicrobium zhengzhouense</name>
    <dbReference type="NCBI Taxonomy" id="2781738"/>
    <lineage>
        <taxon>Bacteria</taxon>
        <taxon>Pseudomonadati</taxon>
        <taxon>Pseudomonadota</taxon>
        <taxon>Alphaproteobacteria</taxon>
        <taxon>Hyphomicrobiales</taxon>
        <taxon>Phyllobacteriaceae</taxon>
        <taxon>Aquamicrobium</taxon>
    </lineage>
</organism>
<name>A0ABS0SGK3_9HYPH</name>
<evidence type="ECO:0000256" key="1">
    <source>
        <dbReference type="SAM" id="SignalP"/>
    </source>
</evidence>
<dbReference type="Pfam" id="PF07992">
    <property type="entry name" value="Pyr_redox_2"/>
    <property type="match status" value="1"/>
</dbReference>
<dbReference type="PROSITE" id="PS51318">
    <property type="entry name" value="TAT"/>
    <property type="match status" value="1"/>
</dbReference>
<dbReference type="Proteomes" id="UP000601789">
    <property type="component" value="Unassembled WGS sequence"/>
</dbReference>
<reference evidence="4 5" key="1">
    <citation type="submission" date="2020-10" db="EMBL/GenBank/DDBJ databases">
        <title>Aquamicrobium zhengzhouensis sp. nov., a exopolysaccharide producing bacterium isolated from farmland soil.</title>
        <authorList>
            <person name="Wang X."/>
        </authorList>
    </citation>
    <scope>NUCLEOTIDE SEQUENCE [LARGE SCALE GENOMIC DNA]</scope>
    <source>
        <strain evidence="5">cd-1</strain>
    </source>
</reference>
<gene>
    <name evidence="4" type="ORF">IOD40_13065</name>
</gene>